<keyword evidence="8 9" id="KW-0100">Branched-chain amino acid biosynthesis</keyword>
<comment type="similarity">
    <text evidence="2 9">Belongs to the alpha-IPM synthase/homocitrate synthase family. LeuA type 2 subfamily.</text>
</comment>
<feature type="binding site" evidence="9">
    <location>
        <position position="281"/>
    </location>
    <ligand>
        <name>Mg(2+)</name>
        <dbReference type="ChEBI" id="CHEBI:18420"/>
    </ligand>
</feature>
<dbReference type="CDD" id="cd07942">
    <property type="entry name" value="DRE_TIM_LeuA"/>
    <property type="match status" value="1"/>
</dbReference>
<evidence type="ECO:0000256" key="4">
    <source>
        <dbReference type="ARBA" id="ARBA00022430"/>
    </source>
</evidence>
<dbReference type="SUPFAM" id="SSF110921">
    <property type="entry name" value="2-isopropylmalate synthase LeuA, allosteric (dimerisation) domain"/>
    <property type="match status" value="1"/>
</dbReference>
<dbReference type="PROSITE" id="PS50991">
    <property type="entry name" value="PYR_CT"/>
    <property type="match status" value="1"/>
</dbReference>
<protein>
    <recommendedName>
        <fullName evidence="3 9">2-isopropylmalate synthase</fullName>
        <ecNumber evidence="3 9">2.3.3.13</ecNumber>
    </recommendedName>
    <alternativeName>
        <fullName evidence="9">Alpha-IPM synthase</fullName>
    </alternativeName>
    <alternativeName>
        <fullName evidence="9">Alpha-isopropylmalate synthase</fullName>
    </alternativeName>
</protein>
<keyword evidence="9" id="KW-0963">Cytoplasm</keyword>
<dbReference type="NCBIfam" id="NF002991">
    <property type="entry name" value="PRK03739.1"/>
    <property type="match status" value="1"/>
</dbReference>
<feature type="domain" description="Pyruvate carboxyltransferase" evidence="10">
    <location>
        <begin position="66"/>
        <end position="340"/>
    </location>
</feature>
<gene>
    <name evidence="9" type="primary">leuA</name>
    <name evidence="11" type="ORF">P8A18_00390</name>
</gene>
<keyword evidence="12" id="KW-1185">Reference proteome</keyword>
<evidence type="ECO:0000259" key="10">
    <source>
        <dbReference type="PROSITE" id="PS50991"/>
    </source>
</evidence>
<dbReference type="InterPro" id="IPR036230">
    <property type="entry name" value="LeuA_allosteric_dom_sf"/>
</dbReference>
<dbReference type="EC" id="2.3.3.13" evidence="3 9"/>
<organism evidence="11 12">
    <name type="scientific">Streptomyces castrisilvae</name>
    <dbReference type="NCBI Taxonomy" id="3033811"/>
    <lineage>
        <taxon>Bacteria</taxon>
        <taxon>Bacillati</taxon>
        <taxon>Actinomycetota</taxon>
        <taxon>Actinomycetes</taxon>
        <taxon>Kitasatosporales</taxon>
        <taxon>Streptomycetaceae</taxon>
        <taxon>Streptomyces</taxon>
    </lineage>
</organism>
<comment type="subcellular location">
    <subcellularLocation>
        <location evidence="9">Cytoplasm</location>
    </subcellularLocation>
</comment>
<feature type="region of interest" description="Regulatory domain" evidence="9">
    <location>
        <begin position="482"/>
        <end position="594"/>
    </location>
</feature>
<evidence type="ECO:0000256" key="3">
    <source>
        <dbReference type="ARBA" id="ARBA00012973"/>
    </source>
</evidence>
<comment type="subunit">
    <text evidence="9">Homodimer.</text>
</comment>
<keyword evidence="11" id="KW-0012">Acyltransferase</keyword>
<dbReference type="SUPFAM" id="SSF89000">
    <property type="entry name" value="post-HMGL domain-like"/>
    <property type="match status" value="1"/>
</dbReference>
<name>A0ABY9HC61_9ACTN</name>
<feature type="binding site" evidence="9">
    <location>
        <position position="75"/>
    </location>
    <ligand>
        <name>Mg(2+)</name>
        <dbReference type="ChEBI" id="CHEBI:18420"/>
    </ligand>
</feature>
<dbReference type="InterPro" id="IPR000891">
    <property type="entry name" value="PYR_CT"/>
</dbReference>
<keyword evidence="6 9" id="KW-0808">Transferase</keyword>
<dbReference type="Gene3D" id="3.20.20.70">
    <property type="entry name" value="Aldolase class I"/>
    <property type="match status" value="1"/>
</dbReference>
<comment type="pathway">
    <text evidence="9">Amino-acid biosynthesis; L-leucine biosynthesis; L-leucine from 3-methyl-2-oxobutanoate: step 1/4.</text>
</comment>
<dbReference type="Proteomes" id="UP001239522">
    <property type="component" value="Chromosome"/>
</dbReference>
<comment type="cofactor">
    <cofactor evidence="9">
        <name>Mg(2+)</name>
        <dbReference type="ChEBI" id="CHEBI:18420"/>
    </cofactor>
</comment>
<dbReference type="PANTHER" id="PTHR46911">
    <property type="match status" value="1"/>
</dbReference>
<evidence type="ECO:0000313" key="12">
    <source>
        <dbReference type="Proteomes" id="UP001239522"/>
    </source>
</evidence>
<dbReference type="EMBL" id="CP120997">
    <property type="protein sequence ID" value="WLQ31989.1"/>
    <property type="molecule type" value="Genomic_DNA"/>
</dbReference>
<keyword evidence="7 9" id="KW-0479">Metal-binding</keyword>
<dbReference type="SUPFAM" id="SSF51569">
    <property type="entry name" value="Aldolase"/>
    <property type="match status" value="1"/>
</dbReference>
<evidence type="ECO:0000313" key="11">
    <source>
        <dbReference type="EMBL" id="WLQ31989.1"/>
    </source>
</evidence>
<dbReference type="GO" id="GO:0003852">
    <property type="term" value="F:2-isopropylmalate synthase activity"/>
    <property type="evidence" value="ECO:0007669"/>
    <property type="project" value="UniProtKB-EC"/>
</dbReference>
<proteinExistence type="inferred from homology"/>
<dbReference type="InterPro" id="IPR013785">
    <property type="entry name" value="Aldolase_TIM"/>
</dbReference>
<evidence type="ECO:0000256" key="7">
    <source>
        <dbReference type="ARBA" id="ARBA00022723"/>
    </source>
</evidence>
<keyword evidence="5 9" id="KW-0028">Amino-acid biosynthesis</keyword>
<evidence type="ECO:0000256" key="8">
    <source>
        <dbReference type="ARBA" id="ARBA00023304"/>
    </source>
</evidence>
<evidence type="ECO:0000256" key="5">
    <source>
        <dbReference type="ARBA" id="ARBA00022605"/>
    </source>
</evidence>
<comment type="function">
    <text evidence="9">Catalyzes the condensation of the acetyl group of acetyl-CoA with 3-methyl-2-oxobutanoate (2-ketoisovalerate) to form 3-carboxy-3-hydroxy-4-methylpentanoate (2-isopropylmalate).</text>
</comment>
<sequence>MVRFDSSGIPPAARLRTPCALAPAEQPAWNPQLGSSMPARRYARPSTEIPALPHRDWPSNSLTRAPLWSSVDLRDGNQALPEPMDPRRKTAFFDLLLTMGFKDIEVGYPSASRDDFDFVRHLVRSDLIPDDVTISVFTPARPDLIDRTFEAIAGARRAMVHLCNATAPRWRDTVFGMTRQEVARLATRAATRVLRRADELGGTTLRFEYSPETFNNTEPEYALEVCDSVTALWDAAPDRPVTINLPATVETHTPNLFADQVEWMHRNLARRDSVILSVHPHNDRGTAVAATELALLAGADRVEGTLFGNGERTGNVCLATLALNLFSTGVDPQLDLSDIDGVRRTVEWCTRMPVHPRHPYVGDLVYTAFSGTHQDAVKKGLEAMDRAAGTSGTAAGEEPWQVPYLPVDPADLGRSYEAVVRINSQSGKSGVAFVLKTRYGFDLPRSFQAELAAEVQETVDTEGTEIGAPELWTVFSESFLHTGEPLSVVAHHPGHEATVELERTVGSERIRGQGTGPDATTAFLRALSRCGVFAELLDSGEHPGSEGTVAYRRLEVGGVPRWGAGTGGSDTEAELRALTAAACRALRASAAVAP</sequence>
<dbReference type="PROSITE" id="PS00816">
    <property type="entry name" value="AIPM_HOMOCIT_SYNTH_2"/>
    <property type="match status" value="1"/>
</dbReference>
<dbReference type="PROSITE" id="PS00815">
    <property type="entry name" value="AIPM_HOMOCIT_SYNTH_1"/>
    <property type="match status" value="1"/>
</dbReference>
<keyword evidence="4 9" id="KW-0432">Leucine biosynthesis</keyword>
<dbReference type="RefSeq" id="WP_306050612.1">
    <property type="nucleotide sequence ID" value="NZ_CP120997.1"/>
</dbReference>
<evidence type="ECO:0000256" key="9">
    <source>
        <dbReference type="HAMAP-Rule" id="MF_00572"/>
    </source>
</evidence>
<keyword evidence="9" id="KW-0460">Magnesium</keyword>
<evidence type="ECO:0000256" key="2">
    <source>
        <dbReference type="ARBA" id="ARBA00009767"/>
    </source>
</evidence>
<dbReference type="HAMAP" id="MF_00572">
    <property type="entry name" value="LeuA_type2"/>
    <property type="match status" value="1"/>
</dbReference>
<evidence type="ECO:0000256" key="6">
    <source>
        <dbReference type="ARBA" id="ARBA00022679"/>
    </source>
</evidence>
<reference evidence="11 12" key="1">
    <citation type="submission" date="2023-03" db="EMBL/GenBank/DDBJ databases">
        <title>Isolation and description of six Streptomyces strains from soil environments, able to metabolize different microbial glucans.</title>
        <authorList>
            <person name="Widen T."/>
            <person name="Larsbrink J."/>
        </authorList>
    </citation>
    <scope>NUCLEOTIDE SEQUENCE [LARGE SCALE GENOMIC DNA]</scope>
    <source>
        <strain evidence="11 12">Mut1</strain>
    </source>
</reference>
<evidence type="ECO:0000256" key="1">
    <source>
        <dbReference type="ARBA" id="ARBA00000064"/>
    </source>
</evidence>
<dbReference type="PANTHER" id="PTHR46911:SF1">
    <property type="entry name" value="2-ISOPROPYLMALATE SYNTHASE"/>
    <property type="match status" value="1"/>
</dbReference>
<dbReference type="Pfam" id="PF00682">
    <property type="entry name" value="HMGL-like"/>
    <property type="match status" value="1"/>
</dbReference>
<dbReference type="InterPro" id="IPR039371">
    <property type="entry name" value="LeuA_N_DRE-TIM"/>
</dbReference>
<dbReference type="Pfam" id="PF22615">
    <property type="entry name" value="IPMS_D2"/>
    <property type="match status" value="1"/>
</dbReference>
<feature type="binding site" evidence="9">
    <location>
        <position position="279"/>
    </location>
    <ligand>
        <name>Mg(2+)</name>
        <dbReference type="ChEBI" id="CHEBI:18420"/>
    </ligand>
</feature>
<dbReference type="InterPro" id="IPR002034">
    <property type="entry name" value="AIPM/Hcit_synth_CS"/>
</dbReference>
<accession>A0ABY9HC61</accession>
<dbReference type="InterPro" id="IPR054692">
    <property type="entry name" value="LeuA-like_post-cat"/>
</dbReference>
<dbReference type="Gene3D" id="3.30.160.270">
    <property type="match status" value="1"/>
</dbReference>
<dbReference type="InterPro" id="IPR005668">
    <property type="entry name" value="IPM_Synthase"/>
</dbReference>
<feature type="binding site" evidence="9">
    <location>
        <position position="315"/>
    </location>
    <ligand>
        <name>Mg(2+)</name>
        <dbReference type="ChEBI" id="CHEBI:18420"/>
    </ligand>
</feature>
<comment type="catalytic activity">
    <reaction evidence="1 9">
        <text>3-methyl-2-oxobutanoate + acetyl-CoA + H2O = (2S)-2-isopropylmalate + CoA + H(+)</text>
        <dbReference type="Rhea" id="RHEA:21524"/>
        <dbReference type="ChEBI" id="CHEBI:1178"/>
        <dbReference type="ChEBI" id="CHEBI:11851"/>
        <dbReference type="ChEBI" id="CHEBI:15377"/>
        <dbReference type="ChEBI" id="CHEBI:15378"/>
        <dbReference type="ChEBI" id="CHEBI:57287"/>
        <dbReference type="ChEBI" id="CHEBI:57288"/>
        <dbReference type="EC" id="2.3.3.13"/>
    </reaction>
</comment>